<keyword evidence="4" id="KW-1185">Reference proteome</keyword>
<dbReference type="InterPro" id="IPR045551">
    <property type="entry name" value="bpX3"/>
</dbReference>
<dbReference type="SUPFAM" id="SSF48452">
    <property type="entry name" value="TPR-like"/>
    <property type="match status" value="1"/>
</dbReference>
<dbReference type="HOGENOM" id="CLU_322061_0_0_10"/>
<dbReference type="Pfam" id="PF19919">
    <property type="entry name" value="bpX3"/>
    <property type="match status" value="1"/>
</dbReference>
<dbReference type="STRING" id="760192.Halhy_5978"/>
<evidence type="ECO:0000256" key="1">
    <source>
        <dbReference type="SAM" id="Coils"/>
    </source>
</evidence>
<accession>F4L0C8</accession>
<dbReference type="RefSeq" id="WP_013768328.1">
    <property type="nucleotide sequence ID" value="NC_015510.1"/>
</dbReference>
<sequence length="918" mass="103767">MKLTLHIQPTPQGPARAAFLAGGDPMVWLSTIQSWNVDPQELEVYAVPRSIRELHVTGLLLVHIKGNFPAQVELREAYQCVGSSLLIPQYASMSPQVGPEEWKNLLVYDWHFYHPGIGMVGFQRSDRVQLHDLLHYPTATEQDWSLAQSGSTPLPLLRQISVQPSTMQEMFANVESVGDKSLKDLLKNAPKDENESGDLRLTLLNGLDNLLNKRPKLQEGESQGLLGKWLDQLQQRILQNIEDLRKQRDDEINRLLKLFQDDPDEALRYSIPLNSPYEGRGIAPPSGQLGRKDPLDFNLGGLGGGAARDNWGLDAARRAALHQHYLKVANQKIADGDFRKAAYIHAHLLGDFYTAANVLEQGKHYHEAAQLYLDHLKNPGQAARCFEQAGLYSAAIPIYLELGNNEKAGDLYILMDQVEEAQLQYQGCVEAALSRADYLDAARLYQSKLHDDAQAKSTLLNGWQQNQSPIACLNRYFDFFQQASNEEFDREVQTIYQTQVKPMQHSTYMEVLKEIGKNTQRRGNLPLARDIVYSFVSKELLAEKLDHLSMLNTFVPKDRLLQGDASRFSAEMKTRKAAKRLAARTDEIASKKAKLHKELPLEVDKSWTEARIINHSLIVLGKEGASLYLFCSDLQGNHESYPVGRSLGYDVKNQLFALPDHSHYLGITRTPAYHQGVNLVLDVLGNELHWMDLTHDPGTIAFVPVDREKIARFTRNSDGSTTLHYIDVMGQQLESMLVTNIYGHPEIFPALALNNLITMQFRRGYFFFVIPGERYLYRMDHFGQVTTYELTLPAIKMAISDENTVIRLVVYLKDGQDTMTYGCQYFRMQNGGVSIYSELFEQGAEPDCLLFMGQGLIVTEKNQVRLYDTPRNGVPRRIAAFELEEFIVDAFKGPSANQVGFLTKDGKVLFYEIGELNG</sequence>
<name>F4L0C8_HALH1</name>
<proteinExistence type="predicted"/>
<reference key="2">
    <citation type="submission" date="2011-04" db="EMBL/GenBank/DDBJ databases">
        <title>Complete sequence of chromosome of Haliscomenobacter hydrossis DSM 1100.</title>
        <authorList>
            <consortium name="US DOE Joint Genome Institute (JGI-PGF)"/>
            <person name="Lucas S."/>
            <person name="Han J."/>
            <person name="Lapidus A."/>
            <person name="Bruce D."/>
            <person name="Goodwin L."/>
            <person name="Pitluck S."/>
            <person name="Peters L."/>
            <person name="Kyrpides N."/>
            <person name="Mavromatis K."/>
            <person name="Ivanova N."/>
            <person name="Ovchinnikova G."/>
            <person name="Pagani I."/>
            <person name="Daligault H."/>
            <person name="Detter J.C."/>
            <person name="Han C."/>
            <person name="Land M."/>
            <person name="Hauser L."/>
            <person name="Markowitz V."/>
            <person name="Cheng J.-F."/>
            <person name="Hugenholtz P."/>
            <person name="Woyke T."/>
            <person name="Wu D."/>
            <person name="Verbarg S."/>
            <person name="Frueling A."/>
            <person name="Brambilla E."/>
            <person name="Klenk H.-P."/>
            <person name="Eisen J.A."/>
        </authorList>
    </citation>
    <scope>NUCLEOTIDE SEQUENCE</scope>
    <source>
        <strain>DSM 1100</strain>
    </source>
</reference>
<dbReference type="Proteomes" id="UP000008461">
    <property type="component" value="Chromosome"/>
</dbReference>
<dbReference type="EMBL" id="CP002691">
    <property type="protein sequence ID" value="AEE53801.1"/>
    <property type="molecule type" value="Genomic_DNA"/>
</dbReference>
<gene>
    <name evidence="3" type="ordered locus">Halhy_5978</name>
</gene>
<dbReference type="OrthoDB" id="1235043at2"/>
<organism evidence="3 4">
    <name type="scientific">Haliscomenobacter hydrossis (strain ATCC 27775 / DSM 1100 / LMG 10767 / O)</name>
    <dbReference type="NCBI Taxonomy" id="760192"/>
    <lineage>
        <taxon>Bacteria</taxon>
        <taxon>Pseudomonadati</taxon>
        <taxon>Bacteroidota</taxon>
        <taxon>Saprospiria</taxon>
        <taxon>Saprospirales</taxon>
        <taxon>Haliscomenobacteraceae</taxon>
        <taxon>Haliscomenobacter</taxon>
    </lineage>
</organism>
<keyword evidence="1" id="KW-0175">Coiled coil</keyword>
<feature type="coiled-coil region" evidence="1">
    <location>
        <begin position="230"/>
        <end position="261"/>
    </location>
</feature>
<evidence type="ECO:0000313" key="4">
    <source>
        <dbReference type="Proteomes" id="UP000008461"/>
    </source>
</evidence>
<protein>
    <recommendedName>
        <fullName evidence="2">MoxR-vWA-beta-propeller ternary system domain-containing protein</fullName>
    </recommendedName>
</protein>
<evidence type="ECO:0000259" key="2">
    <source>
        <dbReference type="Pfam" id="PF19919"/>
    </source>
</evidence>
<feature type="domain" description="MoxR-vWA-beta-propeller ternary system" evidence="2">
    <location>
        <begin position="2"/>
        <end position="175"/>
    </location>
</feature>
<dbReference type="KEGG" id="hhy:Halhy_5978"/>
<reference evidence="3 4" key="1">
    <citation type="journal article" date="2011" name="Stand. Genomic Sci.">
        <title>Complete genome sequence of Haliscomenobacter hydrossis type strain (O).</title>
        <authorList>
            <consortium name="US DOE Joint Genome Institute (JGI-PGF)"/>
            <person name="Daligault H."/>
            <person name="Lapidus A."/>
            <person name="Zeytun A."/>
            <person name="Nolan M."/>
            <person name="Lucas S."/>
            <person name="Del Rio T.G."/>
            <person name="Tice H."/>
            <person name="Cheng J.F."/>
            <person name="Tapia R."/>
            <person name="Han C."/>
            <person name="Goodwin L."/>
            <person name="Pitluck S."/>
            <person name="Liolios K."/>
            <person name="Pagani I."/>
            <person name="Ivanova N."/>
            <person name="Huntemann M."/>
            <person name="Mavromatis K."/>
            <person name="Mikhailova N."/>
            <person name="Pati A."/>
            <person name="Chen A."/>
            <person name="Palaniappan K."/>
            <person name="Land M."/>
            <person name="Hauser L."/>
            <person name="Brambilla E.M."/>
            <person name="Rohde M."/>
            <person name="Verbarg S."/>
            <person name="Goker M."/>
            <person name="Bristow J."/>
            <person name="Eisen J.A."/>
            <person name="Markowitz V."/>
            <person name="Hugenholtz P."/>
            <person name="Kyrpides N.C."/>
            <person name="Klenk H.P."/>
            <person name="Woyke T."/>
        </authorList>
    </citation>
    <scope>NUCLEOTIDE SEQUENCE [LARGE SCALE GENOMIC DNA]</scope>
    <source>
        <strain evidence="4">ATCC 27775 / DSM 1100 / LMG 10767 / O</strain>
    </source>
</reference>
<evidence type="ECO:0000313" key="3">
    <source>
        <dbReference type="EMBL" id="AEE53801.1"/>
    </source>
</evidence>
<dbReference type="eggNOG" id="COG0457">
    <property type="taxonomic scope" value="Bacteria"/>
</dbReference>
<dbReference type="AlphaFoldDB" id="F4L0C8"/>
<dbReference type="InterPro" id="IPR011990">
    <property type="entry name" value="TPR-like_helical_dom_sf"/>
</dbReference>